<sequence>MAGKKIENRYASMPDDISTSVIPDKKFVDSEFLAAKTYKLTAASDIDMDNMVILLKNWLYSTKSDYTAYLILKMAASIKKYSRGRGYEMVFPTSVEGEYDMSNDILQAISQRMEVPDSGNAETSEQTEEDILFSGSGQSEVLTIGTGDSVFAPFLAAFLLKMIIKSADNVTASWNPMKARFKNFFNKSAPEGWPSPSKAILEDIRATLSADPIIGRTWCKMIAVYEHSEVDHTETGMMRYLAFLQLGYAGMHALKLLLQVKQVGKYQMGWLMGEMAYPETIPALDEIHMIGTKFEKHDKNTRYTPYFKYARIISPEYFQKVQTKNCPALVYLLVSILNEVQGGGEGYQNPENIVGISSLGANLKEKLRLAAVHIVESAPLKNDALYSGTMKKFLGGSSSSSQKEEELFS</sequence>
<accession>A0A1D1XNW3</accession>
<dbReference type="AlphaFoldDB" id="A0A1D1XNW3"/>
<gene>
    <name evidence="2" type="primary">N_0</name>
    <name evidence="2" type="ORF">g.54684</name>
</gene>
<dbReference type="EMBL" id="GDJX01023851">
    <property type="protein sequence ID" value="JAT44085.1"/>
    <property type="molecule type" value="Transcribed_RNA"/>
</dbReference>
<dbReference type="Pfam" id="PF03216">
    <property type="entry name" value="Rhabdo_ncap_2"/>
    <property type="match status" value="1"/>
</dbReference>
<organism evidence="2">
    <name type="scientific">Anthurium amnicola</name>
    <dbReference type="NCBI Taxonomy" id="1678845"/>
    <lineage>
        <taxon>Eukaryota</taxon>
        <taxon>Viridiplantae</taxon>
        <taxon>Streptophyta</taxon>
        <taxon>Embryophyta</taxon>
        <taxon>Tracheophyta</taxon>
        <taxon>Spermatophyta</taxon>
        <taxon>Magnoliopsida</taxon>
        <taxon>Liliopsida</taxon>
        <taxon>Araceae</taxon>
        <taxon>Pothoideae</taxon>
        <taxon>Potheae</taxon>
        <taxon>Anthurium</taxon>
    </lineage>
</organism>
<proteinExistence type="predicted"/>
<comment type="subcellular location">
    <subcellularLocation>
        <location evidence="1">Virion</location>
    </subcellularLocation>
</comment>
<dbReference type="InterPro" id="IPR004902">
    <property type="entry name" value="Rhabdo_ncap_2"/>
</dbReference>
<protein>
    <submittedName>
        <fullName evidence="2">Nucleoprotein</fullName>
    </submittedName>
</protein>
<reference evidence="2" key="1">
    <citation type="submission" date="2015-07" db="EMBL/GenBank/DDBJ databases">
        <title>Transcriptome Assembly of Anthurium amnicola.</title>
        <authorList>
            <person name="Suzuki J."/>
        </authorList>
    </citation>
    <scope>NUCLEOTIDE SEQUENCE</scope>
</reference>
<evidence type="ECO:0000313" key="2">
    <source>
        <dbReference type="EMBL" id="JAT44085.1"/>
    </source>
</evidence>
<name>A0A1D1XNW3_9ARAE</name>
<evidence type="ECO:0000256" key="1">
    <source>
        <dbReference type="ARBA" id="ARBA00004328"/>
    </source>
</evidence>